<sequence length="40" mass="4641">MRLIYLLIFVNVKSKTYRSSSLGWLALLFSFTSPFLSLLN</sequence>
<keyword evidence="1" id="KW-0472">Membrane</keyword>
<proteinExistence type="predicted"/>
<evidence type="ECO:0000313" key="2">
    <source>
        <dbReference type="Proteomes" id="UP000095283"/>
    </source>
</evidence>
<dbReference type="Proteomes" id="UP000095283">
    <property type="component" value="Unplaced"/>
</dbReference>
<accession>A0A1I7WTU1</accession>
<keyword evidence="1" id="KW-1133">Transmembrane helix</keyword>
<keyword evidence="2" id="KW-1185">Reference proteome</keyword>
<evidence type="ECO:0000256" key="1">
    <source>
        <dbReference type="SAM" id="Phobius"/>
    </source>
</evidence>
<feature type="transmembrane region" description="Helical" evidence="1">
    <location>
        <begin position="21"/>
        <end position="39"/>
    </location>
</feature>
<evidence type="ECO:0000313" key="3">
    <source>
        <dbReference type="WBParaSite" id="Hba_08536"/>
    </source>
</evidence>
<dbReference type="WBParaSite" id="Hba_08536">
    <property type="protein sequence ID" value="Hba_08536"/>
    <property type="gene ID" value="Hba_08536"/>
</dbReference>
<dbReference type="AlphaFoldDB" id="A0A1I7WTU1"/>
<reference evidence="3" key="1">
    <citation type="submission" date="2016-11" db="UniProtKB">
        <authorList>
            <consortium name="WormBaseParasite"/>
        </authorList>
    </citation>
    <scope>IDENTIFICATION</scope>
</reference>
<keyword evidence="1" id="KW-0812">Transmembrane</keyword>
<protein>
    <submittedName>
        <fullName evidence="3">Uncharacterized protein</fullName>
    </submittedName>
</protein>
<name>A0A1I7WTU1_HETBA</name>
<organism evidence="2 3">
    <name type="scientific">Heterorhabditis bacteriophora</name>
    <name type="common">Entomopathogenic nematode worm</name>
    <dbReference type="NCBI Taxonomy" id="37862"/>
    <lineage>
        <taxon>Eukaryota</taxon>
        <taxon>Metazoa</taxon>
        <taxon>Ecdysozoa</taxon>
        <taxon>Nematoda</taxon>
        <taxon>Chromadorea</taxon>
        <taxon>Rhabditida</taxon>
        <taxon>Rhabditina</taxon>
        <taxon>Rhabditomorpha</taxon>
        <taxon>Strongyloidea</taxon>
        <taxon>Heterorhabditidae</taxon>
        <taxon>Heterorhabditis</taxon>
    </lineage>
</organism>